<evidence type="ECO:0000256" key="1">
    <source>
        <dbReference type="SAM" id="MobiDB-lite"/>
    </source>
</evidence>
<dbReference type="Proteomes" id="UP000789595">
    <property type="component" value="Unassembled WGS sequence"/>
</dbReference>
<proteinExistence type="predicted"/>
<feature type="compositionally biased region" description="Pro residues" evidence="1">
    <location>
        <begin position="123"/>
        <end position="133"/>
    </location>
</feature>
<feature type="region of interest" description="Disordered" evidence="1">
    <location>
        <begin position="1"/>
        <end position="82"/>
    </location>
</feature>
<name>A0A8J2SI33_9STRA</name>
<dbReference type="PANTHER" id="PTHR37028">
    <property type="entry name" value="UNNAMED PRODUCT-RELATED"/>
    <property type="match status" value="1"/>
</dbReference>
<evidence type="ECO:0000313" key="2">
    <source>
        <dbReference type="EMBL" id="CAH0373078.1"/>
    </source>
</evidence>
<keyword evidence="3" id="KW-1185">Reference proteome</keyword>
<sequence>MTPAQLTPNPLPDEDDAETPQTPPASDADDAPTPKREDEAPAKAIRRAKRSYTPPPNKPTSVHLSPTASSRNPKTIGMPKAPIEYAHEIRQCTFSPRVKGVAAHMKQARAWTSVEVTERLAAQPPPPPPPPKPKQQTIGGPSIDFQEFVRRQGRDSSRRARKAEARQKETPRECSFKPRLCENSKRMARNSKFDDRQNRLEARRLQRMASGDREKFSGHLESDAKNPPDAPRPRETFRPEVTAKAKARPARTADAQSRIDAARRQAATKRVEASLAARRAREETFRPRLNHQTSRSWEDVKPRLLAPSRRARDATRAPKRDDDLEACSFRPHLVAQCPAYIHAMADASRASKRAEPAPPPPPKPMFFHGRD</sequence>
<organism evidence="2 3">
    <name type="scientific">Pelagomonas calceolata</name>
    <dbReference type="NCBI Taxonomy" id="35677"/>
    <lineage>
        <taxon>Eukaryota</taxon>
        <taxon>Sar</taxon>
        <taxon>Stramenopiles</taxon>
        <taxon>Ochrophyta</taxon>
        <taxon>Pelagophyceae</taxon>
        <taxon>Pelagomonadales</taxon>
        <taxon>Pelagomonadaceae</taxon>
        <taxon>Pelagomonas</taxon>
    </lineage>
</organism>
<feature type="compositionally biased region" description="Basic and acidic residues" evidence="1">
    <location>
        <begin position="32"/>
        <end position="41"/>
    </location>
</feature>
<dbReference type="EMBL" id="CAKKNE010000004">
    <property type="protein sequence ID" value="CAH0373078.1"/>
    <property type="molecule type" value="Genomic_DNA"/>
</dbReference>
<dbReference type="PANTHER" id="PTHR37028:SF4">
    <property type="entry name" value="ALMS MOTIF DOMAIN-CONTAINING PROTEIN"/>
    <property type="match status" value="1"/>
</dbReference>
<comment type="caution">
    <text evidence="2">The sequence shown here is derived from an EMBL/GenBank/DDBJ whole genome shotgun (WGS) entry which is preliminary data.</text>
</comment>
<feature type="compositionally biased region" description="Polar residues" evidence="1">
    <location>
        <begin position="59"/>
        <end position="73"/>
    </location>
</feature>
<reference evidence="2" key="1">
    <citation type="submission" date="2021-11" db="EMBL/GenBank/DDBJ databases">
        <authorList>
            <consortium name="Genoscope - CEA"/>
            <person name="William W."/>
        </authorList>
    </citation>
    <scope>NUCLEOTIDE SEQUENCE</scope>
</reference>
<protein>
    <submittedName>
        <fullName evidence="2">Uncharacterized protein</fullName>
    </submittedName>
</protein>
<feature type="compositionally biased region" description="Basic and acidic residues" evidence="1">
    <location>
        <begin position="310"/>
        <end position="322"/>
    </location>
</feature>
<dbReference type="AlphaFoldDB" id="A0A8J2SI33"/>
<evidence type="ECO:0000313" key="3">
    <source>
        <dbReference type="Proteomes" id="UP000789595"/>
    </source>
</evidence>
<feature type="region of interest" description="Disordered" evidence="1">
    <location>
        <begin position="114"/>
        <end position="327"/>
    </location>
</feature>
<feature type="compositionally biased region" description="Basic and acidic residues" evidence="1">
    <location>
        <begin position="147"/>
        <end position="243"/>
    </location>
</feature>
<feature type="region of interest" description="Disordered" evidence="1">
    <location>
        <begin position="346"/>
        <end position="371"/>
    </location>
</feature>
<accession>A0A8J2SI33</accession>
<gene>
    <name evidence="2" type="ORF">PECAL_4P02500</name>
</gene>